<feature type="transmembrane region" description="Helical" evidence="1">
    <location>
        <begin position="21"/>
        <end position="42"/>
    </location>
</feature>
<gene>
    <name evidence="2" type="ORF">VB738_02710</name>
</gene>
<keyword evidence="1" id="KW-1133">Transmembrane helix</keyword>
<keyword evidence="3" id="KW-1185">Reference proteome</keyword>
<name>A0ABU5RQV6_9CYAN</name>
<protein>
    <submittedName>
        <fullName evidence="2">Uncharacterized protein</fullName>
    </submittedName>
</protein>
<evidence type="ECO:0000313" key="3">
    <source>
        <dbReference type="Proteomes" id="UP001304461"/>
    </source>
</evidence>
<keyword evidence="1" id="KW-0472">Membrane</keyword>
<dbReference type="EMBL" id="JAYGHX010000001">
    <property type="protein sequence ID" value="MEA5390165.1"/>
    <property type="molecule type" value="Genomic_DNA"/>
</dbReference>
<evidence type="ECO:0000313" key="2">
    <source>
        <dbReference type="EMBL" id="MEA5390165.1"/>
    </source>
</evidence>
<sequence length="101" mass="11304">MVPEDHSRIPIERWRRWLGGVLLVPLLAMSGGFVFLLCHALVRGEISIVSRGYHVSSSAYTISTNPIAFFFFFLLNALLAAFLLFVTVVVGRRVVTGTRPR</sequence>
<reference evidence="2 3" key="1">
    <citation type="submission" date="2023-12" db="EMBL/GenBank/DDBJ databases">
        <title>Baltic Sea Cyanobacteria.</title>
        <authorList>
            <person name="Delbaje E."/>
            <person name="Fewer D.P."/>
            <person name="Shishido T.K."/>
        </authorList>
    </citation>
    <scope>NUCLEOTIDE SEQUENCE [LARGE SCALE GENOMIC DNA]</scope>
    <source>
        <strain evidence="2 3">UHCC 0139</strain>
    </source>
</reference>
<dbReference type="RefSeq" id="WP_094586318.1">
    <property type="nucleotide sequence ID" value="NZ_JAYGHX010000001.1"/>
</dbReference>
<feature type="transmembrane region" description="Helical" evidence="1">
    <location>
        <begin position="67"/>
        <end position="91"/>
    </location>
</feature>
<comment type="caution">
    <text evidence="2">The sequence shown here is derived from an EMBL/GenBank/DDBJ whole genome shotgun (WGS) entry which is preliminary data.</text>
</comment>
<organism evidence="2 3">
    <name type="scientific">Cyanobium gracile UHCC 0139</name>
    <dbReference type="NCBI Taxonomy" id="3110308"/>
    <lineage>
        <taxon>Bacteria</taxon>
        <taxon>Bacillati</taxon>
        <taxon>Cyanobacteriota</taxon>
        <taxon>Cyanophyceae</taxon>
        <taxon>Synechococcales</taxon>
        <taxon>Prochlorococcaceae</taxon>
        <taxon>Cyanobium</taxon>
    </lineage>
</organism>
<accession>A0ABU5RQV6</accession>
<dbReference type="Proteomes" id="UP001304461">
    <property type="component" value="Unassembled WGS sequence"/>
</dbReference>
<evidence type="ECO:0000256" key="1">
    <source>
        <dbReference type="SAM" id="Phobius"/>
    </source>
</evidence>
<proteinExistence type="predicted"/>
<keyword evidence="1" id="KW-0812">Transmembrane</keyword>